<keyword evidence="10" id="KW-0449">Lipoprotein</keyword>
<sequence length="525" mass="58746">MEHAQLIEEMPRIEQMPTQDRLMLARKRRSQQLKLYTQKDKEHKKNNKQLKSNKRGIVFEDSVVLLEAAARNDIDEVRRLLMKGVSPDSCNEDGLTALHQCCIDDNEPMLSLLLEYGANVNAEDSEKWTPLHAAATCGHLKLVRILISRGANLLAVNADGNMPYDICEDEQALDYIESEMAKNGVTQQLIDETRASTERQMLNDMRIMVQKGESLDQYDFQGATPLHIAAANGYLSVVEFLLEHGVRTDVKDKDDWQPSHAAACWGHIEVLEMLAQAGANLNARNRNEETPSDICEDPEIKERILELKTEQEIKKQAEAKRKVKRSQSNTRTQSVRRTSLRDKGLTARRDAVEEARLRLQAGSGSELDNNDISSNIPPISAVRNGAPINNNLDYNLTNNNKQRIDTLDSNTGALQTLDRRDPDGKDNDSTIDGGILDSKEKTYTTDVNGKVTVHVVVTINGNGTLADLKKQRMQIRNSNASPVGSLDESESSPQNSNSTDIIRFTGDTTQENVEYAKPKRCCVIQ</sequence>
<dbReference type="GO" id="GO:0005737">
    <property type="term" value="C:cytoplasm"/>
    <property type="evidence" value="ECO:0007669"/>
    <property type="project" value="TreeGrafter"/>
</dbReference>
<keyword evidence="9" id="KW-0564">Palmitate</keyword>
<evidence type="ECO:0000256" key="2">
    <source>
        <dbReference type="ARBA" id="ARBA00022475"/>
    </source>
</evidence>
<feature type="region of interest" description="Disordered" evidence="16">
    <location>
        <begin position="316"/>
        <end position="348"/>
    </location>
</feature>
<dbReference type="Pfam" id="PF12796">
    <property type="entry name" value="Ank_2"/>
    <property type="match status" value="2"/>
</dbReference>
<comment type="subcellular location">
    <subcellularLocation>
        <location evidence="1">Cell membrane</location>
        <topology evidence="1">Lipid-anchor</topology>
    </subcellularLocation>
</comment>
<keyword evidence="2" id="KW-1003">Cell membrane</keyword>
<evidence type="ECO:0000256" key="14">
    <source>
        <dbReference type="ARBA" id="ARBA00072668"/>
    </source>
</evidence>
<evidence type="ECO:0000256" key="9">
    <source>
        <dbReference type="ARBA" id="ARBA00023139"/>
    </source>
</evidence>
<evidence type="ECO:0000256" key="5">
    <source>
        <dbReference type="ARBA" id="ARBA00022737"/>
    </source>
</evidence>
<evidence type="ECO:0000256" key="16">
    <source>
        <dbReference type="SAM" id="MobiDB-lite"/>
    </source>
</evidence>
<keyword evidence="3" id="KW-0488">Methylation</keyword>
<dbReference type="GO" id="GO:0005886">
    <property type="term" value="C:plasma membrane"/>
    <property type="evidence" value="ECO:0007669"/>
    <property type="project" value="UniProtKB-SubCell"/>
</dbReference>
<comment type="function">
    <text evidence="12">Inhibits protein phosphatase 1 activity toward phosphorylase, myosin light chain and myosin substrates.</text>
</comment>
<protein>
    <recommendedName>
        <fullName evidence="14">Protein phosphatase 1 regulatory subunit 16A</fullName>
    </recommendedName>
</protein>
<keyword evidence="6 15" id="KW-0040">ANK repeat</keyword>
<evidence type="ECO:0000313" key="19">
    <source>
        <dbReference type="RefSeq" id="XP_030754645.1"/>
    </source>
</evidence>
<dbReference type="InterPro" id="IPR036770">
    <property type="entry name" value="Ankyrin_rpt-contain_sf"/>
</dbReference>
<dbReference type="PANTHER" id="PTHR24179:SF29">
    <property type="entry name" value="LD46604P"/>
    <property type="match status" value="1"/>
</dbReference>
<dbReference type="RefSeq" id="XP_030754645.1">
    <property type="nucleotide sequence ID" value="XM_030898785.1"/>
</dbReference>
<evidence type="ECO:0000256" key="11">
    <source>
        <dbReference type="ARBA" id="ARBA00023289"/>
    </source>
</evidence>
<dbReference type="CTD" id="40032"/>
<evidence type="ECO:0000256" key="7">
    <source>
        <dbReference type="ARBA" id="ARBA00023054"/>
    </source>
</evidence>
<keyword evidence="4" id="KW-0597">Phosphoprotein</keyword>
<dbReference type="Proteomes" id="UP000504635">
    <property type="component" value="Unplaced"/>
</dbReference>
<proteinExistence type="predicted"/>
<feature type="compositionally biased region" description="Basic and acidic residues" evidence="16">
    <location>
        <begin position="417"/>
        <end position="428"/>
    </location>
</feature>
<dbReference type="SMART" id="SM00248">
    <property type="entry name" value="ANK"/>
    <property type="match status" value="5"/>
</dbReference>
<feature type="region of interest" description="Disordered" evidence="16">
    <location>
        <begin position="408"/>
        <end position="433"/>
    </location>
</feature>
<evidence type="ECO:0000256" key="1">
    <source>
        <dbReference type="ARBA" id="ARBA00004193"/>
    </source>
</evidence>
<keyword evidence="11" id="KW-0636">Prenylation</keyword>
<evidence type="ECO:0000256" key="10">
    <source>
        <dbReference type="ARBA" id="ARBA00023288"/>
    </source>
</evidence>
<evidence type="ECO:0000256" key="3">
    <source>
        <dbReference type="ARBA" id="ARBA00022481"/>
    </source>
</evidence>
<reference evidence="18 19" key="1">
    <citation type="submission" date="2025-04" db="UniProtKB">
        <authorList>
            <consortium name="RefSeq"/>
        </authorList>
    </citation>
    <scope>IDENTIFICATION</scope>
    <source>
        <tissue evidence="18 19">Gonads</tissue>
    </source>
</reference>
<evidence type="ECO:0000256" key="4">
    <source>
        <dbReference type="ARBA" id="ARBA00022553"/>
    </source>
</evidence>
<keyword evidence="17" id="KW-1185">Reference proteome</keyword>
<feature type="repeat" description="ANK" evidence="15">
    <location>
        <begin position="126"/>
        <end position="158"/>
    </location>
</feature>
<dbReference type="PANTHER" id="PTHR24179">
    <property type="entry name" value="PROTEIN PHOSPHATASE 1 REGULATORY SUBUNIT 12"/>
    <property type="match status" value="1"/>
</dbReference>
<dbReference type="GO" id="GO:0004857">
    <property type="term" value="F:enzyme inhibitor activity"/>
    <property type="evidence" value="ECO:0007669"/>
    <property type="project" value="TreeGrafter"/>
</dbReference>
<dbReference type="Gene3D" id="1.25.40.20">
    <property type="entry name" value="Ankyrin repeat-containing domain"/>
    <property type="match status" value="2"/>
</dbReference>
<dbReference type="GeneID" id="115881340"/>
<dbReference type="PROSITE" id="PS50088">
    <property type="entry name" value="ANK_REPEAT"/>
    <property type="match status" value="4"/>
</dbReference>
<dbReference type="PRINTS" id="PR01415">
    <property type="entry name" value="ANKYRIN"/>
</dbReference>
<dbReference type="SUPFAM" id="SSF48403">
    <property type="entry name" value="Ankyrin repeat"/>
    <property type="match status" value="1"/>
</dbReference>
<dbReference type="InterPro" id="IPR002110">
    <property type="entry name" value="Ankyrin_rpt"/>
</dbReference>
<evidence type="ECO:0000256" key="12">
    <source>
        <dbReference type="ARBA" id="ARBA00055219"/>
    </source>
</evidence>
<dbReference type="GO" id="GO:0017020">
    <property type="term" value="F:myosin phosphatase regulator activity"/>
    <property type="evidence" value="ECO:0007669"/>
    <property type="project" value="TreeGrafter"/>
</dbReference>
<dbReference type="FunFam" id="1.25.40.20:FF:000079">
    <property type="entry name" value="Protein phosphatase 1 regulatory subunit 16B"/>
    <property type="match status" value="1"/>
</dbReference>
<dbReference type="PROSITE" id="PS50297">
    <property type="entry name" value="ANK_REP_REGION"/>
    <property type="match status" value="4"/>
</dbReference>
<feature type="region of interest" description="Disordered" evidence="16">
    <location>
        <begin position="477"/>
        <end position="501"/>
    </location>
</feature>
<feature type="compositionally biased region" description="Polar residues" evidence="16">
    <location>
        <begin position="491"/>
        <end position="501"/>
    </location>
</feature>
<evidence type="ECO:0000313" key="18">
    <source>
        <dbReference type="RefSeq" id="XP_030754644.1"/>
    </source>
</evidence>
<feature type="repeat" description="ANK" evidence="15">
    <location>
        <begin position="254"/>
        <end position="286"/>
    </location>
</feature>
<keyword evidence="7" id="KW-0175">Coiled coil</keyword>
<name>A0A6J2XVK9_SITOR</name>
<evidence type="ECO:0000313" key="17">
    <source>
        <dbReference type="Proteomes" id="UP000504635"/>
    </source>
</evidence>
<feature type="compositionally biased region" description="Basic and acidic residues" evidence="16">
    <location>
        <begin position="339"/>
        <end position="348"/>
    </location>
</feature>
<dbReference type="InterPro" id="IPR051226">
    <property type="entry name" value="PP1_Regulatory_Subunit"/>
</dbReference>
<feature type="compositionally biased region" description="Polar residues" evidence="16">
    <location>
        <begin position="326"/>
        <end position="337"/>
    </location>
</feature>
<dbReference type="KEGG" id="soy:115881340"/>
<dbReference type="RefSeq" id="XP_030754644.1">
    <property type="nucleotide sequence ID" value="XM_030898784.1"/>
</dbReference>
<dbReference type="FunFam" id="1.25.40.20:FF:000198">
    <property type="entry name" value="Myosin binding subunit, isoform P"/>
    <property type="match status" value="1"/>
</dbReference>
<gene>
    <name evidence="18 19" type="primary">LOC115881340</name>
</gene>
<dbReference type="OrthoDB" id="19014at2759"/>
<keyword evidence="8" id="KW-0472">Membrane</keyword>
<dbReference type="AlphaFoldDB" id="A0A6J2XVK9"/>
<evidence type="ECO:0000256" key="13">
    <source>
        <dbReference type="ARBA" id="ARBA00063230"/>
    </source>
</evidence>
<evidence type="ECO:0000256" key="15">
    <source>
        <dbReference type="PROSITE-ProRule" id="PRU00023"/>
    </source>
</evidence>
<comment type="subunit">
    <text evidence="13">Binds PP1.</text>
</comment>
<feature type="repeat" description="ANK" evidence="15">
    <location>
        <begin position="93"/>
        <end position="125"/>
    </location>
</feature>
<organism evidence="17 18">
    <name type="scientific">Sitophilus oryzae</name>
    <name type="common">Rice weevil</name>
    <name type="synonym">Curculio oryzae</name>
    <dbReference type="NCBI Taxonomy" id="7048"/>
    <lineage>
        <taxon>Eukaryota</taxon>
        <taxon>Metazoa</taxon>
        <taxon>Ecdysozoa</taxon>
        <taxon>Arthropoda</taxon>
        <taxon>Hexapoda</taxon>
        <taxon>Insecta</taxon>
        <taxon>Pterygota</taxon>
        <taxon>Neoptera</taxon>
        <taxon>Endopterygota</taxon>
        <taxon>Coleoptera</taxon>
        <taxon>Polyphaga</taxon>
        <taxon>Cucujiformia</taxon>
        <taxon>Curculionidae</taxon>
        <taxon>Dryophthorinae</taxon>
        <taxon>Sitophilus</taxon>
    </lineage>
</organism>
<keyword evidence="5" id="KW-0677">Repeat</keyword>
<accession>A0A6J2XVK9</accession>
<feature type="repeat" description="ANK" evidence="15">
    <location>
        <begin position="221"/>
        <end position="253"/>
    </location>
</feature>
<evidence type="ECO:0000256" key="8">
    <source>
        <dbReference type="ARBA" id="ARBA00023136"/>
    </source>
</evidence>
<evidence type="ECO:0000256" key="6">
    <source>
        <dbReference type="ARBA" id="ARBA00023043"/>
    </source>
</evidence>